<evidence type="ECO:0000313" key="5">
    <source>
        <dbReference type="Proteomes" id="UP001634393"/>
    </source>
</evidence>
<evidence type="ECO:0000313" key="4">
    <source>
        <dbReference type="EMBL" id="KAL3840264.1"/>
    </source>
</evidence>
<dbReference type="SMART" id="SM00184">
    <property type="entry name" value="RING"/>
    <property type="match status" value="1"/>
</dbReference>
<sequence length="248" mass="27785">MSMSQLEGMTPTEIAEHLKLMFPEFGDLDAEEVLLRQASVLSYLENNPQYSGVTSEFSETSSRSKLAHESESLYGESNESQLALDEAIARSLQELGDDFETFNISEHSGSALENTAPTSRETTSREIPTPAPTSTRVESQPVRQDNIDPDNMTYEELQSLGESVGSESKGLPAELRSRLPSFKYKNGSSFFRRKKKEKEECVICCSEFKNGAALTALPCTHQYHSDCINHWLEMNKHCPVCQKEVQDE</sequence>
<dbReference type="PROSITE" id="PS50089">
    <property type="entry name" value="ZF_RING_2"/>
    <property type="match status" value="1"/>
</dbReference>
<name>A0ABD3TT11_9LAMI</name>
<feature type="domain" description="RING-type" evidence="3">
    <location>
        <begin position="201"/>
        <end position="242"/>
    </location>
</feature>
<evidence type="ECO:0000259" key="3">
    <source>
        <dbReference type="PROSITE" id="PS50089"/>
    </source>
</evidence>
<dbReference type="Proteomes" id="UP001634393">
    <property type="component" value="Unassembled WGS sequence"/>
</dbReference>
<dbReference type="FunFam" id="3.30.40.10:FF:000226">
    <property type="entry name" value="E3 ubiquitin ligase BIG BROTHER"/>
    <property type="match status" value="1"/>
</dbReference>
<feature type="compositionally biased region" description="Polar residues" evidence="2">
    <location>
        <begin position="49"/>
        <end position="64"/>
    </location>
</feature>
<dbReference type="SUPFAM" id="SSF57850">
    <property type="entry name" value="RING/U-box"/>
    <property type="match status" value="1"/>
</dbReference>
<dbReference type="AlphaFoldDB" id="A0ABD3TT11"/>
<feature type="compositionally biased region" description="Polar residues" evidence="2">
    <location>
        <begin position="104"/>
        <end position="121"/>
    </location>
</feature>
<dbReference type="Pfam" id="PF13639">
    <property type="entry name" value="zf-RING_2"/>
    <property type="match status" value="1"/>
</dbReference>
<keyword evidence="1" id="KW-0863">Zinc-finger</keyword>
<keyword evidence="1" id="KW-0862">Zinc</keyword>
<keyword evidence="1" id="KW-0479">Metal-binding</keyword>
<accession>A0ABD3TT11</accession>
<evidence type="ECO:0000256" key="2">
    <source>
        <dbReference type="SAM" id="MobiDB-lite"/>
    </source>
</evidence>
<dbReference type="InterPro" id="IPR013083">
    <property type="entry name" value="Znf_RING/FYVE/PHD"/>
</dbReference>
<comment type="caution">
    <text evidence="4">The sequence shown here is derived from an EMBL/GenBank/DDBJ whole genome shotgun (WGS) entry which is preliminary data.</text>
</comment>
<dbReference type="PANTHER" id="PTHR46400:SF5">
    <property type="entry name" value="RING-TYPE DOMAIN-CONTAINING PROTEIN"/>
    <property type="match status" value="1"/>
</dbReference>
<dbReference type="EMBL" id="JBJXBP010000003">
    <property type="protein sequence ID" value="KAL3840264.1"/>
    <property type="molecule type" value="Genomic_DNA"/>
</dbReference>
<dbReference type="InterPro" id="IPR033276">
    <property type="entry name" value="BB"/>
</dbReference>
<keyword evidence="5" id="KW-1185">Reference proteome</keyword>
<dbReference type="Gene3D" id="3.30.40.10">
    <property type="entry name" value="Zinc/RING finger domain, C3HC4 (zinc finger)"/>
    <property type="match status" value="1"/>
</dbReference>
<evidence type="ECO:0000256" key="1">
    <source>
        <dbReference type="PROSITE-ProRule" id="PRU00175"/>
    </source>
</evidence>
<dbReference type="PANTHER" id="PTHR46400">
    <property type="entry name" value="RING/U-BOX SUPERFAMILY PROTEIN"/>
    <property type="match status" value="1"/>
</dbReference>
<proteinExistence type="predicted"/>
<organism evidence="4 5">
    <name type="scientific">Penstemon smallii</name>
    <dbReference type="NCBI Taxonomy" id="265156"/>
    <lineage>
        <taxon>Eukaryota</taxon>
        <taxon>Viridiplantae</taxon>
        <taxon>Streptophyta</taxon>
        <taxon>Embryophyta</taxon>
        <taxon>Tracheophyta</taxon>
        <taxon>Spermatophyta</taxon>
        <taxon>Magnoliopsida</taxon>
        <taxon>eudicotyledons</taxon>
        <taxon>Gunneridae</taxon>
        <taxon>Pentapetalae</taxon>
        <taxon>asterids</taxon>
        <taxon>lamiids</taxon>
        <taxon>Lamiales</taxon>
        <taxon>Plantaginaceae</taxon>
        <taxon>Cheloneae</taxon>
        <taxon>Penstemon</taxon>
    </lineage>
</organism>
<feature type="region of interest" description="Disordered" evidence="2">
    <location>
        <begin position="49"/>
        <end position="78"/>
    </location>
</feature>
<dbReference type="GO" id="GO:0008270">
    <property type="term" value="F:zinc ion binding"/>
    <property type="evidence" value="ECO:0007669"/>
    <property type="project" value="UniProtKB-KW"/>
</dbReference>
<protein>
    <recommendedName>
        <fullName evidence="3">RING-type domain-containing protein</fullName>
    </recommendedName>
</protein>
<dbReference type="InterPro" id="IPR001841">
    <property type="entry name" value="Znf_RING"/>
</dbReference>
<reference evidence="4 5" key="1">
    <citation type="submission" date="2024-12" db="EMBL/GenBank/DDBJ databases">
        <title>The unique morphological basis and parallel evolutionary history of personate flowers in Penstemon.</title>
        <authorList>
            <person name="Depatie T.H."/>
            <person name="Wessinger C.A."/>
        </authorList>
    </citation>
    <scope>NUCLEOTIDE SEQUENCE [LARGE SCALE GENOMIC DNA]</scope>
    <source>
        <strain evidence="4">WTNN_2</strain>
        <tissue evidence="4">Leaf</tissue>
    </source>
</reference>
<feature type="region of interest" description="Disordered" evidence="2">
    <location>
        <begin position="104"/>
        <end position="149"/>
    </location>
</feature>
<feature type="compositionally biased region" description="Polar residues" evidence="2">
    <location>
        <begin position="132"/>
        <end position="143"/>
    </location>
</feature>
<gene>
    <name evidence="4" type="ORF">ACJIZ3_024855</name>
</gene>